<protein>
    <submittedName>
        <fullName evidence="1">Uncharacterized protein</fullName>
    </submittedName>
</protein>
<comment type="caution">
    <text evidence="1">The sequence shown here is derived from an EMBL/GenBank/DDBJ whole genome shotgun (WGS) entry which is preliminary data.</text>
</comment>
<sequence>MSLQESYQNFKIKCGSSLLSFSGCLCSSGPLHGMGGILVDQIKGLDLEDNLLVLYVGREDLTNGHCLSNVDAYDGTRRHSFGQGKMSNEYDGDGESKRGASIYFDPKCNRKAGVVMRRPQCALPTPGVPINGKFNCMLKQGAWDQAP</sequence>
<reference evidence="1 2" key="1">
    <citation type="submission" date="2023-03" db="EMBL/GenBank/DDBJ databases">
        <title>WGS of Gossypium arboreum.</title>
        <authorList>
            <person name="Yu D."/>
        </authorList>
    </citation>
    <scope>NUCLEOTIDE SEQUENCE [LARGE SCALE GENOMIC DNA]</scope>
    <source>
        <tissue evidence="1">Leaf</tissue>
    </source>
</reference>
<evidence type="ECO:0000313" key="2">
    <source>
        <dbReference type="Proteomes" id="UP001358586"/>
    </source>
</evidence>
<accession>A0ABR0PVY0</accession>
<gene>
    <name evidence="1" type="ORF">PVK06_014772</name>
</gene>
<keyword evidence="2" id="KW-1185">Reference proteome</keyword>
<name>A0ABR0PVY0_GOSAR</name>
<dbReference type="EMBL" id="JARKNE010000005">
    <property type="protein sequence ID" value="KAK5830977.1"/>
    <property type="molecule type" value="Genomic_DNA"/>
</dbReference>
<dbReference type="Proteomes" id="UP001358586">
    <property type="component" value="Chromosome 5"/>
</dbReference>
<proteinExistence type="predicted"/>
<organism evidence="1 2">
    <name type="scientific">Gossypium arboreum</name>
    <name type="common">Tree cotton</name>
    <name type="synonym">Gossypium nanking</name>
    <dbReference type="NCBI Taxonomy" id="29729"/>
    <lineage>
        <taxon>Eukaryota</taxon>
        <taxon>Viridiplantae</taxon>
        <taxon>Streptophyta</taxon>
        <taxon>Embryophyta</taxon>
        <taxon>Tracheophyta</taxon>
        <taxon>Spermatophyta</taxon>
        <taxon>Magnoliopsida</taxon>
        <taxon>eudicotyledons</taxon>
        <taxon>Gunneridae</taxon>
        <taxon>Pentapetalae</taxon>
        <taxon>rosids</taxon>
        <taxon>malvids</taxon>
        <taxon>Malvales</taxon>
        <taxon>Malvaceae</taxon>
        <taxon>Malvoideae</taxon>
        <taxon>Gossypium</taxon>
    </lineage>
</organism>
<evidence type="ECO:0000313" key="1">
    <source>
        <dbReference type="EMBL" id="KAK5830977.1"/>
    </source>
</evidence>